<dbReference type="GO" id="GO:0016853">
    <property type="term" value="F:isomerase activity"/>
    <property type="evidence" value="ECO:0007669"/>
    <property type="project" value="UniProtKB-KW"/>
</dbReference>
<dbReference type="PANTHER" id="PTHR12110">
    <property type="entry name" value="HYDROXYPYRUVATE ISOMERASE"/>
    <property type="match status" value="1"/>
</dbReference>
<dbReference type="Pfam" id="PF01261">
    <property type="entry name" value="AP_endonuc_2"/>
    <property type="match status" value="1"/>
</dbReference>
<dbReference type="Proteomes" id="UP000886743">
    <property type="component" value="Unassembled WGS sequence"/>
</dbReference>
<dbReference type="InterPro" id="IPR036237">
    <property type="entry name" value="Xyl_isomerase-like_sf"/>
</dbReference>
<proteinExistence type="predicted"/>
<feature type="domain" description="Xylose isomerase-like TIM barrel" evidence="1">
    <location>
        <begin position="24"/>
        <end position="256"/>
    </location>
</feature>
<evidence type="ECO:0000313" key="3">
    <source>
        <dbReference type="Proteomes" id="UP000886743"/>
    </source>
</evidence>
<reference evidence="2" key="2">
    <citation type="journal article" date="2021" name="PeerJ">
        <title>Extensive microbial diversity within the chicken gut microbiome revealed by metagenomics and culture.</title>
        <authorList>
            <person name="Gilroy R."/>
            <person name="Ravi A."/>
            <person name="Getino M."/>
            <person name="Pursley I."/>
            <person name="Horton D.L."/>
            <person name="Alikhan N.F."/>
            <person name="Baker D."/>
            <person name="Gharbi K."/>
            <person name="Hall N."/>
            <person name="Watson M."/>
            <person name="Adriaenssens E.M."/>
            <person name="Foster-Nyarko E."/>
            <person name="Jarju S."/>
            <person name="Secka A."/>
            <person name="Antonio M."/>
            <person name="Oren A."/>
            <person name="Chaudhuri R.R."/>
            <person name="La Ragione R."/>
            <person name="Hildebrand F."/>
            <person name="Pallen M.J."/>
        </authorList>
    </citation>
    <scope>NUCLEOTIDE SEQUENCE</scope>
    <source>
        <strain evidence="2">4920</strain>
    </source>
</reference>
<sequence length="269" mass="30009">MKAGIWTYYHFDMPFEEKVRAFLQAGVRYGEMSDEDGFALLERGRGAVVGKEVKRFLDDYGFSLPQGHLWLRVNLAAPDYRDSVEKLKEWIDLFHALGIRAAVLHPGRCEDAAPEEVAMQRRVEALTTLCSYAEGSGITICMENMVQHHTSAAELLELVEAVGSPQLGICLDTGHLNISGGDQHAFITKAGSRLKAIHIADNEGERDQHIMPYGRGTVDWDAVLRGLRSVGYDGFCSFEIPGEGRAPFEIKQHKLAYLTKMMAFMGMEI</sequence>
<evidence type="ECO:0000259" key="1">
    <source>
        <dbReference type="Pfam" id="PF01261"/>
    </source>
</evidence>
<gene>
    <name evidence="2" type="ORF">IAC74_07370</name>
</gene>
<dbReference type="InterPro" id="IPR001719">
    <property type="entry name" value="AP_endonuc_2"/>
</dbReference>
<evidence type="ECO:0000313" key="2">
    <source>
        <dbReference type="EMBL" id="HIV03380.1"/>
    </source>
</evidence>
<dbReference type="InterPro" id="IPR050312">
    <property type="entry name" value="IolE/XylAMocC-like"/>
</dbReference>
<dbReference type="AlphaFoldDB" id="A0A9D1NIA0"/>
<reference evidence="2" key="1">
    <citation type="submission" date="2020-10" db="EMBL/GenBank/DDBJ databases">
        <authorList>
            <person name="Gilroy R."/>
        </authorList>
    </citation>
    <scope>NUCLEOTIDE SEQUENCE</scope>
    <source>
        <strain evidence="2">4920</strain>
    </source>
</reference>
<dbReference type="Gene3D" id="3.20.20.150">
    <property type="entry name" value="Divalent-metal-dependent TIM barrel enzymes"/>
    <property type="match status" value="1"/>
</dbReference>
<dbReference type="InterPro" id="IPR013022">
    <property type="entry name" value="Xyl_isomerase-like_TIM-brl"/>
</dbReference>
<protein>
    <submittedName>
        <fullName evidence="2">Sugar phosphate isomerase/epimerase</fullName>
    </submittedName>
</protein>
<dbReference type="EMBL" id="DVOF01000219">
    <property type="protein sequence ID" value="HIV03380.1"/>
    <property type="molecule type" value="Genomic_DNA"/>
</dbReference>
<dbReference type="GO" id="GO:0006281">
    <property type="term" value="P:DNA repair"/>
    <property type="evidence" value="ECO:0007669"/>
    <property type="project" value="InterPro"/>
</dbReference>
<dbReference type="GO" id="GO:0003677">
    <property type="term" value="F:DNA binding"/>
    <property type="evidence" value="ECO:0007669"/>
    <property type="project" value="InterPro"/>
</dbReference>
<keyword evidence="2" id="KW-0413">Isomerase</keyword>
<comment type="caution">
    <text evidence="2">The sequence shown here is derived from an EMBL/GenBank/DDBJ whole genome shotgun (WGS) entry which is preliminary data.</text>
</comment>
<organism evidence="2 3">
    <name type="scientific">Candidatus Aphodoplasma excrementigallinarum</name>
    <dbReference type="NCBI Taxonomy" id="2840673"/>
    <lineage>
        <taxon>Bacteria</taxon>
        <taxon>Bacillati</taxon>
        <taxon>Bacillota</taxon>
        <taxon>Clostridia</taxon>
        <taxon>Eubacteriales</taxon>
        <taxon>Candidatus Aphodoplasma</taxon>
    </lineage>
</organism>
<accession>A0A9D1NIA0</accession>
<dbReference type="GO" id="GO:0008270">
    <property type="term" value="F:zinc ion binding"/>
    <property type="evidence" value="ECO:0007669"/>
    <property type="project" value="InterPro"/>
</dbReference>
<dbReference type="SMART" id="SM00518">
    <property type="entry name" value="AP2Ec"/>
    <property type="match status" value="1"/>
</dbReference>
<name>A0A9D1NIA0_9FIRM</name>
<dbReference type="PANTHER" id="PTHR12110:SF21">
    <property type="entry name" value="XYLOSE ISOMERASE-LIKE TIM BARREL DOMAIN-CONTAINING PROTEIN"/>
    <property type="match status" value="1"/>
</dbReference>
<dbReference type="SUPFAM" id="SSF51658">
    <property type="entry name" value="Xylose isomerase-like"/>
    <property type="match status" value="1"/>
</dbReference>